<dbReference type="InterPro" id="IPR011712">
    <property type="entry name" value="Sig_transdc_His_kin_sub3_dim/P"/>
</dbReference>
<dbReference type="GO" id="GO:0016020">
    <property type="term" value="C:membrane"/>
    <property type="evidence" value="ECO:0007669"/>
    <property type="project" value="InterPro"/>
</dbReference>
<dbReference type="STRING" id="1603886.GCA_001895165_01862"/>
<evidence type="ECO:0000256" key="9">
    <source>
        <dbReference type="SAM" id="Phobius"/>
    </source>
</evidence>
<dbReference type="Pfam" id="PF07730">
    <property type="entry name" value="HisKA_3"/>
    <property type="match status" value="1"/>
</dbReference>
<feature type="transmembrane region" description="Helical" evidence="9">
    <location>
        <begin position="140"/>
        <end position="158"/>
    </location>
</feature>
<evidence type="ECO:0000256" key="8">
    <source>
        <dbReference type="ARBA" id="ARBA00023012"/>
    </source>
</evidence>
<keyword evidence="9" id="KW-0812">Transmembrane</keyword>
<evidence type="ECO:0000256" key="5">
    <source>
        <dbReference type="ARBA" id="ARBA00022741"/>
    </source>
</evidence>
<keyword evidence="5" id="KW-0547">Nucleotide-binding</keyword>
<dbReference type="InterPro" id="IPR036890">
    <property type="entry name" value="HATPase_C_sf"/>
</dbReference>
<dbReference type="GO" id="GO:0000155">
    <property type="term" value="F:phosphorelay sensor kinase activity"/>
    <property type="evidence" value="ECO:0007669"/>
    <property type="project" value="InterPro"/>
</dbReference>
<dbReference type="InterPro" id="IPR050482">
    <property type="entry name" value="Sensor_HK_TwoCompSys"/>
</dbReference>
<proteinExistence type="predicted"/>
<evidence type="ECO:0000256" key="7">
    <source>
        <dbReference type="ARBA" id="ARBA00022840"/>
    </source>
</evidence>
<dbReference type="EC" id="2.7.13.3" evidence="2"/>
<dbReference type="Gene3D" id="3.30.565.10">
    <property type="entry name" value="Histidine kinase-like ATPase, C-terminal domain"/>
    <property type="match status" value="1"/>
</dbReference>
<accession>A0A261FMA9</accession>
<keyword evidence="9" id="KW-0472">Membrane</keyword>
<evidence type="ECO:0000259" key="10">
    <source>
        <dbReference type="Pfam" id="PF07730"/>
    </source>
</evidence>
<dbReference type="Gene3D" id="1.20.5.1930">
    <property type="match status" value="1"/>
</dbReference>
<evidence type="ECO:0000256" key="4">
    <source>
        <dbReference type="ARBA" id="ARBA00022679"/>
    </source>
</evidence>
<sequence length="440" mass="48702">MLVTGLLDKLLLMALCALLLVQWRGAVTARDVAVILTAVCCASATEWMLTTMRFSWAWVPGCLMIVCSLILPTFLFTLPTVAFDACRLADHPNTARNPHQRLAMQRSESWLRQIGRVTVLPYLWMVPLCWTLLAHPDWRATGAVIALLTVMAFLWGSSAHRQTLTGLRLNRIQDERRNSVRALRDQLSDAHEDRMTATRTAMLNERTRIARDIHDNVGHLLTRAIMQSEASRVLAEARHDAVSEQGFADIHSTLDEAMTMVRRSVHDLDDEGVDFAAWMADAARSTGRLRVDLRSTVTDAPAPVARCFAVVIRESLSNAARHSTANRVTVVAQEFPAFWQLVVQDNGDAVAWRNPHGSGGIAPTMPSRPTGRTAVMPREDRRGMGLADIEARVRALDGVCSTGPHGDGWRVFVSIPKAPFAHRNGEIQSLARNTRNGADS</sequence>
<evidence type="ECO:0000256" key="1">
    <source>
        <dbReference type="ARBA" id="ARBA00000085"/>
    </source>
</evidence>
<dbReference type="PANTHER" id="PTHR24421:SF10">
    <property type="entry name" value="NITRATE_NITRITE SENSOR PROTEIN NARQ"/>
    <property type="match status" value="1"/>
</dbReference>
<dbReference type="Proteomes" id="UP000216352">
    <property type="component" value="Unassembled WGS sequence"/>
</dbReference>
<organism evidence="11 12">
    <name type="scientific">Bifidobacterium lemurum</name>
    <dbReference type="NCBI Taxonomy" id="1603886"/>
    <lineage>
        <taxon>Bacteria</taxon>
        <taxon>Bacillati</taxon>
        <taxon>Actinomycetota</taxon>
        <taxon>Actinomycetes</taxon>
        <taxon>Bifidobacteriales</taxon>
        <taxon>Bifidobacteriaceae</taxon>
        <taxon>Bifidobacterium</taxon>
    </lineage>
</organism>
<dbReference type="GO" id="GO:0046983">
    <property type="term" value="F:protein dimerization activity"/>
    <property type="evidence" value="ECO:0007669"/>
    <property type="project" value="InterPro"/>
</dbReference>
<comment type="caution">
    <text evidence="11">The sequence shown here is derived from an EMBL/GenBank/DDBJ whole genome shotgun (WGS) entry which is preliminary data.</text>
</comment>
<dbReference type="EMBL" id="MWWX01000017">
    <property type="protein sequence ID" value="OZG60238.1"/>
    <property type="molecule type" value="Genomic_DNA"/>
</dbReference>
<name>A0A261FMA9_9BIFI</name>
<feature type="transmembrane region" description="Helical" evidence="9">
    <location>
        <begin position="114"/>
        <end position="134"/>
    </location>
</feature>
<feature type="domain" description="Signal transduction histidine kinase subgroup 3 dimerisation and phosphoacceptor" evidence="10">
    <location>
        <begin position="205"/>
        <end position="269"/>
    </location>
</feature>
<dbReference type="GO" id="GO:0005524">
    <property type="term" value="F:ATP binding"/>
    <property type="evidence" value="ECO:0007669"/>
    <property type="project" value="UniProtKB-KW"/>
</dbReference>
<evidence type="ECO:0000313" key="11">
    <source>
        <dbReference type="EMBL" id="OZG60238.1"/>
    </source>
</evidence>
<keyword evidence="9" id="KW-1133">Transmembrane helix</keyword>
<dbReference type="AlphaFoldDB" id="A0A261FMA9"/>
<keyword evidence="12" id="KW-1185">Reference proteome</keyword>
<evidence type="ECO:0000256" key="3">
    <source>
        <dbReference type="ARBA" id="ARBA00022553"/>
    </source>
</evidence>
<evidence type="ECO:0000256" key="2">
    <source>
        <dbReference type="ARBA" id="ARBA00012438"/>
    </source>
</evidence>
<evidence type="ECO:0000256" key="6">
    <source>
        <dbReference type="ARBA" id="ARBA00022777"/>
    </source>
</evidence>
<dbReference type="SUPFAM" id="SSF55874">
    <property type="entry name" value="ATPase domain of HSP90 chaperone/DNA topoisomerase II/histidine kinase"/>
    <property type="match status" value="1"/>
</dbReference>
<keyword evidence="6 11" id="KW-0418">Kinase</keyword>
<protein>
    <recommendedName>
        <fullName evidence="2">histidine kinase</fullName>
        <ecNumber evidence="2">2.7.13.3</ecNumber>
    </recommendedName>
</protein>
<keyword evidence="4" id="KW-0808">Transferase</keyword>
<dbReference type="PANTHER" id="PTHR24421">
    <property type="entry name" value="NITRATE/NITRITE SENSOR PROTEIN NARX-RELATED"/>
    <property type="match status" value="1"/>
</dbReference>
<dbReference type="CDD" id="cd16917">
    <property type="entry name" value="HATPase_UhpB-NarQ-NarX-like"/>
    <property type="match status" value="1"/>
</dbReference>
<keyword evidence="3" id="KW-0597">Phosphoprotein</keyword>
<keyword evidence="7" id="KW-0067">ATP-binding</keyword>
<feature type="transmembrane region" description="Helical" evidence="9">
    <location>
        <begin position="53"/>
        <end position="78"/>
    </location>
</feature>
<evidence type="ECO:0000313" key="12">
    <source>
        <dbReference type="Proteomes" id="UP000216352"/>
    </source>
</evidence>
<gene>
    <name evidence="11" type="ORF">BLEM_1927</name>
</gene>
<reference evidence="11 12" key="1">
    <citation type="journal article" date="2017" name="BMC Genomics">
        <title>Comparative genomic and phylogenomic analyses of the Bifidobacteriaceae family.</title>
        <authorList>
            <person name="Lugli G.A."/>
            <person name="Milani C."/>
            <person name="Turroni F."/>
            <person name="Duranti S."/>
            <person name="Mancabelli L."/>
            <person name="Mangifesta M."/>
            <person name="Ferrario C."/>
            <person name="Modesto M."/>
            <person name="Mattarelli P."/>
            <person name="Jiri K."/>
            <person name="van Sinderen D."/>
            <person name="Ventura M."/>
        </authorList>
    </citation>
    <scope>NUCLEOTIDE SEQUENCE [LARGE SCALE GENOMIC DNA]</scope>
    <source>
        <strain evidence="11 12">DSM 28807</strain>
    </source>
</reference>
<comment type="catalytic activity">
    <reaction evidence="1">
        <text>ATP + protein L-histidine = ADP + protein N-phospho-L-histidine.</text>
        <dbReference type="EC" id="2.7.13.3"/>
    </reaction>
</comment>
<keyword evidence="8" id="KW-0902">Two-component regulatory system</keyword>